<name>A0A0P1H291_9RHOB</name>
<evidence type="ECO:0000256" key="2">
    <source>
        <dbReference type="SAM" id="SignalP"/>
    </source>
</evidence>
<evidence type="ECO:0000256" key="1">
    <source>
        <dbReference type="SAM" id="MobiDB-lite"/>
    </source>
</evidence>
<feature type="region of interest" description="Disordered" evidence="1">
    <location>
        <begin position="67"/>
        <end position="149"/>
    </location>
</feature>
<evidence type="ECO:0000313" key="4">
    <source>
        <dbReference type="Proteomes" id="UP000051681"/>
    </source>
</evidence>
<keyword evidence="4" id="KW-1185">Reference proteome</keyword>
<dbReference type="RefSeq" id="WP_058318309.1">
    <property type="nucleotide sequence ID" value="NZ_CYSF01000006.1"/>
</dbReference>
<evidence type="ECO:0000313" key="3">
    <source>
        <dbReference type="EMBL" id="CUH84233.1"/>
    </source>
</evidence>
<dbReference type="STRING" id="340021.TM5383_01440"/>
<accession>A0A0P1H291</accession>
<feature type="compositionally biased region" description="Acidic residues" evidence="1">
    <location>
        <begin position="121"/>
        <end position="149"/>
    </location>
</feature>
<feature type="compositionally biased region" description="Acidic residues" evidence="1">
    <location>
        <begin position="94"/>
        <end position="113"/>
    </location>
</feature>
<dbReference type="EMBL" id="CYSF01000006">
    <property type="protein sequence ID" value="CUH84233.1"/>
    <property type="molecule type" value="Genomic_DNA"/>
</dbReference>
<sequence length="149" mass="17012">MIRRTLVIAVFAAFASQANANPIVDRVTQQLADQGYSRFEVSRTFLGRIRIEAYANGSEREVIVNPRTGQILRDHWEDEDDDDLDRYAIQSGRDDEDVADDDEDHNTSDDDDHHDDHHDDHDDDDDDDGDDNDNDDDGSDDEDDDEDDS</sequence>
<gene>
    <name evidence="3" type="ORF">TM5383_01440</name>
</gene>
<dbReference type="AlphaFoldDB" id="A0A0P1H291"/>
<reference evidence="3 4" key="1">
    <citation type="submission" date="2015-09" db="EMBL/GenBank/DDBJ databases">
        <authorList>
            <consortium name="Swine Surveillance"/>
        </authorList>
    </citation>
    <scope>NUCLEOTIDE SEQUENCE [LARGE SCALE GENOMIC DNA]</scope>
    <source>
        <strain evidence="3 4">CECT 8383</strain>
    </source>
</reference>
<protein>
    <recommendedName>
        <fullName evidence="5">PepSY domain-containing protein</fullName>
    </recommendedName>
</protein>
<proteinExistence type="predicted"/>
<keyword evidence="2" id="KW-0732">Signal</keyword>
<evidence type="ECO:0008006" key="5">
    <source>
        <dbReference type="Google" id="ProtNLM"/>
    </source>
</evidence>
<feature type="chain" id="PRO_5006063990" description="PepSY domain-containing protein" evidence="2">
    <location>
        <begin position="21"/>
        <end position="149"/>
    </location>
</feature>
<feature type="signal peptide" evidence="2">
    <location>
        <begin position="1"/>
        <end position="20"/>
    </location>
</feature>
<organism evidence="3 4">
    <name type="scientific">Thalassovita mediterranea</name>
    <dbReference type="NCBI Taxonomy" id="340021"/>
    <lineage>
        <taxon>Bacteria</taxon>
        <taxon>Pseudomonadati</taxon>
        <taxon>Pseudomonadota</taxon>
        <taxon>Alphaproteobacteria</taxon>
        <taxon>Rhodobacterales</taxon>
        <taxon>Roseobacteraceae</taxon>
        <taxon>Thalassovita</taxon>
    </lineage>
</organism>
<dbReference type="Proteomes" id="UP000051681">
    <property type="component" value="Unassembled WGS sequence"/>
</dbReference>